<dbReference type="PANTHER" id="PTHR33204:SF18">
    <property type="entry name" value="TRANSCRIPTIONAL REGULATORY PROTEIN"/>
    <property type="match status" value="1"/>
</dbReference>
<gene>
    <name evidence="5" type="ORF">Back2_20360</name>
</gene>
<sequence length="171" mass="18844">MTNPTGVATFEERLADRSRWRTGEDCPIVKALDIVGTRSALLILREAFYGTTRFDDFVARIEITEAVAAARLRELTQAGLFERVPYKEPGQRTRYEYQLTQMGRDFAPAMVGLYQWGGAHLSPGGSAPLQLTHEPCGSEVTATLVCETGEPVTIDEIRIKASAAALRAGRR</sequence>
<dbReference type="Proteomes" id="UP000271573">
    <property type="component" value="Chromosome"/>
</dbReference>
<reference evidence="5 6" key="1">
    <citation type="submission" date="2018-11" db="EMBL/GenBank/DDBJ databases">
        <title>Complete genome sequence of Nocardioides baekrokdamisoli strain KCTC 39748.</title>
        <authorList>
            <person name="Kang S.W."/>
            <person name="Lee K.C."/>
            <person name="Kim K.K."/>
            <person name="Kim J.S."/>
            <person name="Kim D.S."/>
            <person name="Ko S.H."/>
            <person name="Yang S.H."/>
            <person name="Shin Y.K."/>
            <person name="Lee J.S."/>
        </authorList>
    </citation>
    <scope>NUCLEOTIDE SEQUENCE [LARGE SCALE GENOMIC DNA]</scope>
    <source>
        <strain evidence="5 6">KCTC 39748</strain>
    </source>
</reference>
<dbReference type="AlphaFoldDB" id="A0A3G9J406"/>
<feature type="domain" description="HTH hxlR-type" evidence="4">
    <location>
        <begin position="26"/>
        <end position="125"/>
    </location>
</feature>
<evidence type="ECO:0000313" key="6">
    <source>
        <dbReference type="Proteomes" id="UP000271573"/>
    </source>
</evidence>
<dbReference type="InterPro" id="IPR002577">
    <property type="entry name" value="HTH_HxlR"/>
</dbReference>
<organism evidence="5 6">
    <name type="scientific">Nocardioides baekrokdamisoli</name>
    <dbReference type="NCBI Taxonomy" id="1804624"/>
    <lineage>
        <taxon>Bacteria</taxon>
        <taxon>Bacillati</taxon>
        <taxon>Actinomycetota</taxon>
        <taxon>Actinomycetes</taxon>
        <taxon>Propionibacteriales</taxon>
        <taxon>Nocardioidaceae</taxon>
        <taxon>Nocardioides</taxon>
    </lineage>
</organism>
<proteinExistence type="predicted"/>
<name>A0A3G9J406_9ACTN</name>
<dbReference type="Gene3D" id="1.10.10.10">
    <property type="entry name" value="Winged helix-like DNA-binding domain superfamily/Winged helix DNA-binding domain"/>
    <property type="match status" value="1"/>
</dbReference>
<evidence type="ECO:0000259" key="4">
    <source>
        <dbReference type="PROSITE" id="PS51118"/>
    </source>
</evidence>
<dbReference type="KEGG" id="nbe:Back2_20360"/>
<dbReference type="OrthoDB" id="9792527at2"/>
<dbReference type="InterPro" id="IPR036390">
    <property type="entry name" value="WH_DNA-bd_sf"/>
</dbReference>
<keyword evidence="1" id="KW-0805">Transcription regulation</keyword>
<dbReference type="Pfam" id="PF01638">
    <property type="entry name" value="HxlR"/>
    <property type="match status" value="1"/>
</dbReference>
<accession>A0A3G9J406</accession>
<dbReference type="EMBL" id="AP019307">
    <property type="protein sequence ID" value="BBH17749.1"/>
    <property type="molecule type" value="Genomic_DNA"/>
</dbReference>
<keyword evidence="6" id="KW-1185">Reference proteome</keyword>
<dbReference type="SUPFAM" id="SSF46785">
    <property type="entry name" value="Winged helix' DNA-binding domain"/>
    <property type="match status" value="1"/>
</dbReference>
<evidence type="ECO:0000256" key="3">
    <source>
        <dbReference type="ARBA" id="ARBA00023163"/>
    </source>
</evidence>
<keyword evidence="2" id="KW-0238">DNA-binding</keyword>
<protein>
    <submittedName>
        <fullName evidence="5">Transcriptional regulator family protein</fullName>
    </submittedName>
</protein>
<dbReference type="PANTHER" id="PTHR33204">
    <property type="entry name" value="TRANSCRIPTIONAL REGULATOR, MARR FAMILY"/>
    <property type="match status" value="1"/>
</dbReference>
<evidence type="ECO:0000256" key="1">
    <source>
        <dbReference type="ARBA" id="ARBA00023015"/>
    </source>
</evidence>
<dbReference type="RefSeq" id="WP_125569132.1">
    <property type="nucleotide sequence ID" value="NZ_AP019307.1"/>
</dbReference>
<dbReference type="PROSITE" id="PS51118">
    <property type="entry name" value="HTH_HXLR"/>
    <property type="match status" value="1"/>
</dbReference>
<evidence type="ECO:0000313" key="5">
    <source>
        <dbReference type="EMBL" id="BBH17749.1"/>
    </source>
</evidence>
<dbReference type="GO" id="GO:0003677">
    <property type="term" value="F:DNA binding"/>
    <property type="evidence" value="ECO:0007669"/>
    <property type="project" value="UniProtKB-KW"/>
</dbReference>
<evidence type="ECO:0000256" key="2">
    <source>
        <dbReference type="ARBA" id="ARBA00023125"/>
    </source>
</evidence>
<keyword evidence="3" id="KW-0804">Transcription</keyword>
<dbReference type="InterPro" id="IPR036388">
    <property type="entry name" value="WH-like_DNA-bd_sf"/>
</dbReference>